<dbReference type="STRING" id="1890364.A0A2P6NVY0"/>
<gene>
    <name evidence="1" type="ORF">PROFUN_04201</name>
</gene>
<comment type="caution">
    <text evidence="1">The sequence shown here is derived from an EMBL/GenBank/DDBJ whole genome shotgun (WGS) entry which is preliminary data.</text>
</comment>
<dbReference type="PANTHER" id="PTHR13192">
    <property type="entry name" value="MY011 PROTEIN"/>
    <property type="match status" value="1"/>
</dbReference>
<sequence>MQLDFHYLPKQEIQWSIAKSPDHLEKTFKQIFPNVKLDPLWIVPTWQKASVDMSGFGEEVTEERDKFTDKFCLWAEQVCRNIIQKGFWADFIDPGSGIPYIGERGSTVYMETDDAVSALGIEVADLGCCKAVCHHDWGFHAFLATLFSNAPKEVIMEVMVPFDAVIDQMQAIERSDEKK</sequence>
<dbReference type="EMBL" id="MDYQ01000014">
    <property type="protein sequence ID" value="PRP88110.1"/>
    <property type="molecule type" value="Genomic_DNA"/>
</dbReference>
<dbReference type="PANTHER" id="PTHR13192:SF3">
    <property type="entry name" value="COBALAMIN TRAFFICKING PROTEIN CBLD"/>
    <property type="match status" value="1"/>
</dbReference>
<proteinExistence type="predicted"/>
<accession>A0A2P6NVY0</accession>
<organism evidence="1 2">
    <name type="scientific">Planoprotostelium fungivorum</name>
    <dbReference type="NCBI Taxonomy" id="1890364"/>
    <lineage>
        <taxon>Eukaryota</taxon>
        <taxon>Amoebozoa</taxon>
        <taxon>Evosea</taxon>
        <taxon>Variosea</taxon>
        <taxon>Cavosteliida</taxon>
        <taxon>Cavosteliaceae</taxon>
        <taxon>Planoprotostelium</taxon>
    </lineage>
</organism>
<evidence type="ECO:0000313" key="1">
    <source>
        <dbReference type="EMBL" id="PRP88110.1"/>
    </source>
</evidence>
<dbReference type="OrthoDB" id="10263782at2759"/>
<dbReference type="InParanoid" id="A0A2P6NVY0"/>
<dbReference type="Pfam" id="PF10229">
    <property type="entry name" value="MMADHC"/>
    <property type="match status" value="1"/>
</dbReference>
<keyword evidence="2" id="KW-1185">Reference proteome</keyword>
<name>A0A2P6NVY0_9EUKA</name>
<dbReference type="InterPro" id="IPR019362">
    <property type="entry name" value="MMADHC"/>
</dbReference>
<dbReference type="Proteomes" id="UP000241769">
    <property type="component" value="Unassembled WGS sequence"/>
</dbReference>
<dbReference type="AlphaFoldDB" id="A0A2P6NVY0"/>
<reference evidence="1 2" key="1">
    <citation type="journal article" date="2018" name="Genome Biol. Evol.">
        <title>Multiple Roots of Fruiting Body Formation in Amoebozoa.</title>
        <authorList>
            <person name="Hillmann F."/>
            <person name="Forbes G."/>
            <person name="Novohradska S."/>
            <person name="Ferling I."/>
            <person name="Riege K."/>
            <person name="Groth M."/>
            <person name="Westermann M."/>
            <person name="Marz M."/>
            <person name="Spaller T."/>
            <person name="Winckler T."/>
            <person name="Schaap P."/>
            <person name="Glockner G."/>
        </authorList>
    </citation>
    <scope>NUCLEOTIDE SEQUENCE [LARGE SCALE GENOMIC DNA]</scope>
    <source>
        <strain evidence="1 2">Jena</strain>
    </source>
</reference>
<protein>
    <submittedName>
        <fullName evidence="1">Methylmalonic aciduria and homocystinuria type D protein, mitochondrial-like</fullName>
    </submittedName>
</protein>
<dbReference type="GO" id="GO:0009235">
    <property type="term" value="P:cobalamin metabolic process"/>
    <property type="evidence" value="ECO:0007669"/>
    <property type="project" value="InterPro"/>
</dbReference>
<evidence type="ECO:0000313" key="2">
    <source>
        <dbReference type="Proteomes" id="UP000241769"/>
    </source>
</evidence>